<dbReference type="InterPro" id="IPR005467">
    <property type="entry name" value="His_kinase_dom"/>
</dbReference>
<dbReference type="SMART" id="SM00387">
    <property type="entry name" value="HATPase_c"/>
    <property type="match status" value="1"/>
</dbReference>
<feature type="region of interest" description="Disordered" evidence="3">
    <location>
        <begin position="443"/>
        <end position="473"/>
    </location>
</feature>
<evidence type="ECO:0000256" key="1">
    <source>
        <dbReference type="ARBA" id="ARBA00022553"/>
    </source>
</evidence>
<evidence type="ECO:0000313" key="6">
    <source>
        <dbReference type="EMBL" id="KAF2867863.1"/>
    </source>
</evidence>
<keyword evidence="1 2" id="KW-0597">Phosphoprotein</keyword>
<dbReference type="SUPFAM" id="SSF47384">
    <property type="entry name" value="Homodimeric domain of signal transducing histidine kinase"/>
    <property type="match status" value="1"/>
</dbReference>
<dbReference type="InterPro" id="IPR003661">
    <property type="entry name" value="HisK_dim/P_dom"/>
</dbReference>
<dbReference type="GO" id="GO:0000155">
    <property type="term" value="F:phosphorelay sensor kinase activity"/>
    <property type="evidence" value="ECO:0007669"/>
    <property type="project" value="InterPro"/>
</dbReference>
<name>A0A7C8M7C7_9PLEO</name>
<dbReference type="CDD" id="cd17546">
    <property type="entry name" value="REC_hyHK_CKI1_RcsC-like"/>
    <property type="match status" value="1"/>
</dbReference>
<dbReference type="SUPFAM" id="SSF55874">
    <property type="entry name" value="ATPase domain of HSP90 chaperone/DNA topoisomerase II/histidine kinase"/>
    <property type="match status" value="1"/>
</dbReference>
<dbReference type="PROSITE" id="PS50110">
    <property type="entry name" value="RESPONSE_REGULATORY"/>
    <property type="match status" value="1"/>
</dbReference>
<evidence type="ECO:0008006" key="8">
    <source>
        <dbReference type="Google" id="ProtNLM"/>
    </source>
</evidence>
<gene>
    <name evidence="6" type="ORF">BDV95DRAFT_501510</name>
</gene>
<feature type="modified residue" description="4-aspartylphosphate" evidence="2">
    <location>
        <position position="1096"/>
    </location>
</feature>
<feature type="region of interest" description="Disordered" evidence="3">
    <location>
        <begin position="345"/>
        <end position="389"/>
    </location>
</feature>
<dbReference type="InterPro" id="IPR036097">
    <property type="entry name" value="HisK_dim/P_sf"/>
</dbReference>
<dbReference type="Pfam" id="PF00512">
    <property type="entry name" value="HisKA"/>
    <property type="match status" value="1"/>
</dbReference>
<sequence>MVHLARPPKPASTAKRNRDIVRLYGSALHDIVHLDHLGPSADRNYLPDDYAPRPAKDAALAAFAQLATIRLKVGHALISLIDDERQYILAEATPNIALHPASPQLTTDGLWLGHASVPRSWGLCERVLTIDPGTIAAYADAAVVCTDLAQTEQYANRIYVKDGPRLRFHAGVALTSPSGAMVGALSVIDDQPRPGGLSVGEIIYLQDLAATVSEFMDTYTLKDQHRRGERMVRGLVSFTEGAPTLQSLEKYQNFRAQPGALDFHPETDAARATRIARNGSSPVQEQEEAKGDDLDRHNSVRALQDSILSMNTKPMFARAANIMRASSGLDGVIILDASVVATVQQKPEAHTNPPVISESTYDSKSSTEEEERPMGATRKLDSPSSSMNSAKRCMILGSSVRDDYARGDGQGYQSLREIDLKRMLRQFPNGKIMNYDAGGEHTVSTDESDALVASDGSGESVPGRKKRRHSVSTAQKTLNVVQAALKGARSVAFVPFWDFERSRWFAGCLCWTSTPDRVLSPLLDVPYFKIFSHSVMNELARLDAMAANQAKTTFMSTISHELRSPLHGILGSVQCMQGSSLDSFQVTMLNTMSACGQTLLDTIDHILDYAKINETSRMMSTKRMKTINSVCLSSKPLRNTKSIGLMTASWSAFDLTLAAEEVIEAVYASQSYQAITRPDNAIQSSAETVLPGNDSLSGDGTGRKNCFIILDLGNQDMSFTLPVGVWRRLIMNIFGNALKFTETGHIIVSLRSNANTNHEVPTHVTLSVTDTGMGMNPDYMANRLFEPFSQENPHITGTGLGLSIVRRIIETIGGKIEVGSDPSEGTSVKVKLALRRPDKHIPPTSETPRFFASLPRLEDKKICILEEKSTSTDTLDNLQTGGSQTRFTDVLVKTLTGWLKMDTIRTHKWEEHEADLVICPKPSFDYLAAIRRRRTETRRAPVTIFVAMDSLEAATLRTDARCESKESVVEIIIQPCGPHKLAQVLNHCLNRFASPDENIMADHTPTPFNAVTTTKDLESERSSVVAEPSVITNIVSSVPPTAPSYVLITDDNAINRKLLAAFLKRCKLPFRVAENGLEAVEAYRKGDVRFNIILMDISMPVLDGCSATRLIREHESKHNMQRTRIIVLSGLTSASAKLEAWTSGIDDYMTKPVNFRKLEASMIGTGSDDTAPKES</sequence>
<evidence type="ECO:0000259" key="5">
    <source>
        <dbReference type="PROSITE" id="PS50110"/>
    </source>
</evidence>
<evidence type="ECO:0000313" key="7">
    <source>
        <dbReference type="Proteomes" id="UP000481861"/>
    </source>
</evidence>
<dbReference type="Gene3D" id="3.40.50.2300">
    <property type="match status" value="1"/>
</dbReference>
<organism evidence="6 7">
    <name type="scientific">Massariosphaeria phaeospora</name>
    <dbReference type="NCBI Taxonomy" id="100035"/>
    <lineage>
        <taxon>Eukaryota</taxon>
        <taxon>Fungi</taxon>
        <taxon>Dikarya</taxon>
        <taxon>Ascomycota</taxon>
        <taxon>Pezizomycotina</taxon>
        <taxon>Dothideomycetes</taxon>
        <taxon>Pleosporomycetidae</taxon>
        <taxon>Pleosporales</taxon>
        <taxon>Pleosporales incertae sedis</taxon>
        <taxon>Massariosphaeria</taxon>
    </lineage>
</organism>
<dbReference type="SUPFAM" id="SSF52172">
    <property type="entry name" value="CheY-like"/>
    <property type="match status" value="1"/>
</dbReference>
<dbReference type="Pfam" id="PF00072">
    <property type="entry name" value="Response_reg"/>
    <property type="match status" value="1"/>
</dbReference>
<feature type="domain" description="Response regulatory" evidence="5">
    <location>
        <begin position="1045"/>
        <end position="1166"/>
    </location>
</feature>
<dbReference type="InterPro" id="IPR001789">
    <property type="entry name" value="Sig_transdc_resp-reg_receiver"/>
</dbReference>
<feature type="region of interest" description="Disordered" evidence="3">
    <location>
        <begin position="275"/>
        <end position="298"/>
    </location>
</feature>
<dbReference type="InterPro" id="IPR011006">
    <property type="entry name" value="CheY-like_superfamily"/>
</dbReference>
<feature type="compositionally biased region" description="Basic and acidic residues" evidence="3">
    <location>
        <begin position="287"/>
        <end position="298"/>
    </location>
</feature>
<protein>
    <recommendedName>
        <fullName evidence="8">Sensor histidine kinase-like protein/response regulator</fullName>
    </recommendedName>
</protein>
<evidence type="ECO:0000256" key="3">
    <source>
        <dbReference type="SAM" id="MobiDB-lite"/>
    </source>
</evidence>
<dbReference type="PANTHER" id="PTHR43719:SF11">
    <property type="entry name" value="HISTIDINE KINASE_RESPONSE REGULATOR, PUTATIVE-RELATED"/>
    <property type="match status" value="1"/>
</dbReference>
<dbReference type="SUPFAM" id="SSF55781">
    <property type="entry name" value="GAF domain-like"/>
    <property type="match status" value="1"/>
</dbReference>
<feature type="domain" description="Histidine kinase" evidence="4">
    <location>
        <begin position="557"/>
        <end position="836"/>
    </location>
</feature>
<dbReference type="InterPro" id="IPR004358">
    <property type="entry name" value="Sig_transdc_His_kin-like_C"/>
</dbReference>
<reference evidence="6 7" key="1">
    <citation type="submission" date="2020-01" db="EMBL/GenBank/DDBJ databases">
        <authorList>
            <consortium name="DOE Joint Genome Institute"/>
            <person name="Haridas S."/>
            <person name="Albert R."/>
            <person name="Binder M."/>
            <person name="Bloem J."/>
            <person name="Labutti K."/>
            <person name="Salamov A."/>
            <person name="Andreopoulos B."/>
            <person name="Baker S.E."/>
            <person name="Barry K."/>
            <person name="Bills G."/>
            <person name="Bluhm B.H."/>
            <person name="Cannon C."/>
            <person name="Castanera R."/>
            <person name="Culley D.E."/>
            <person name="Daum C."/>
            <person name="Ezra D."/>
            <person name="Gonzalez J.B."/>
            <person name="Henrissat B."/>
            <person name="Kuo A."/>
            <person name="Liang C."/>
            <person name="Lipzen A."/>
            <person name="Lutzoni F."/>
            <person name="Magnuson J."/>
            <person name="Mondo S."/>
            <person name="Nolan M."/>
            <person name="Ohm R."/>
            <person name="Pangilinan J."/>
            <person name="Park H.-J.H."/>
            <person name="Ramirez L."/>
            <person name="Alfaro M."/>
            <person name="Sun H."/>
            <person name="Tritt A."/>
            <person name="Yoshinaga Y."/>
            <person name="Zwiers L.-H.L."/>
            <person name="Turgeon B.G."/>
            <person name="Goodwin S.B."/>
            <person name="Spatafora J.W."/>
            <person name="Crous P.W."/>
            <person name="Grigoriev I.V."/>
        </authorList>
    </citation>
    <scope>NUCLEOTIDE SEQUENCE [LARGE SCALE GENOMIC DNA]</scope>
    <source>
        <strain evidence="6 7">CBS 611.86</strain>
    </source>
</reference>
<dbReference type="FunFam" id="1.10.287.130:FF:000023">
    <property type="entry name" value="Sensor histidine kinase/response regulator, putative"/>
    <property type="match status" value="1"/>
</dbReference>
<accession>A0A7C8M7C7</accession>
<dbReference type="Pfam" id="PF02518">
    <property type="entry name" value="HATPase_c"/>
    <property type="match status" value="1"/>
</dbReference>
<dbReference type="InterPro" id="IPR050956">
    <property type="entry name" value="2C_system_His_kinase"/>
</dbReference>
<evidence type="ECO:0000259" key="4">
    <source>
        <dbReference type="PROSITE" id="PS50109"/>
    </source>
</evidence>
<dbReference type="PROSITE" id="PS50109">
    <property type="entry name" value="HIS_KIN"/>
    <property type="match status" value="1"/>
</dbReference>
<dbReference type="PANTHER" id="PTHR43719">
    <property type="entry name" value="TWO-COMPONENT HISTIDINE KINASE"/>
    <property type="match status" value="1"/>
</dbReference>
<comment type="caution">
    <text evidence="6">The sequence shown here is derived from an EMBL/GenBank/DDBJ whole genome shotgun (WGS) entry which is preliminary data.</text>
</comment>
<dbReference type="CDD" id="cd00082">
    <property type="entry name" value="HisKA"/>
    <property type="match status" value="1"/>
</dbReference>
<dbReference type="PRINTS" id="PR00344">
    <property type="entry name" value="BCTRLSENSOR"/>
</dbReference>
<dbReference type="SMART" id="SM00448">
    <property type="entry name" value="REC"/>
    <property type="match status" value="1"/>
</dbReference>
<dbReference type="SMART" id="SM00388">
    <property type="entry name" value="HisKA"/>
    <property type="match status" value="1"/>
</dbReference>
<dbReference type="Gene3D" id="3.30.565.10">
    <property type="entry name" value="Histidine kinase-like ATPase, C-terminal domain"/>
    <property type="match status" value="1"/>
</dbReference>
<dbReference type="AlphaFoldDB" id="A0A7C8M7C7"/>
<dbReference type="InterPro" id="IPR036890">
    <property type="entry name" value="HATPase_C_sf"/>
</dbReference>
<dbReference type="InterPro" id="IPR003594">
    <property type="entry name" value="HATPase_dom"/>
</dbReference>
<dbReference type="Proteomes" id="UP000481861">
    <property type="component" value="Unassembled WGS sequence"/>
</dbReference>
<dbReference type="Gene3D" id="1.10.287.130">
    <property type="match status" value="1"/>
</dbReference>
<dbReference type="OrthoDB" id="303614at2759"/>
<evidence type="ECO:0000256" key="2">
    <source>
        <dbReference type="PROSITE-ProRule" id="PRU00169"/>
    </source>
</evidence>
<proteinExistence type="predicted"/>
<dbReference type="EMBL" id="JAADJZ010000021">
    <property type="protein sequence ID" value="KAF2867863.1"/>
    <property type="molecule type" value="Genomic_DNA"/>
</dbReference>
<keyword evidence="7" id="KW-1185">Reference proteome</keyword>